<keyword evidence="2" id="KW-1185">Reference proteome</keyword>
<dbReference type="InterPro" id="IPR012349">
    <property type="entry name" value="Split_barrel_FMN-bd"/>
</dbReference>
<dbReference type="Gene3D" id="2.30.110.10">
    <property type="entry name" value="Electron Transport, Fmn-binding Protein, Chain A"/>
    <property type="match status" value="1"/>
</dbReference>
<dbReference type="InterPro" id="IPR019965">
    <property type="entry name" value="PPOX_F420-dep_Rv2061_put"/>
</dbReference>
<evidence type="ECO:0000313" key="1">
    <source>
        <dbReference type="EMBL" id="KUO20377.1"/>
    </source>
</evidence>
<dbReference type="OrthoDB" id="5738083at2"/>
<dbReference type="RefSeq" id="WP_067020883.1">
    <property type="nucleotide sequence ID" value="NZ_KQ949081.1"/>
</dbReference>
<dbReference type="Proteomes" id="UP000053260">
    <property type="component" value="Unassembled WGS sequence"/>
</dbReference>
<organism evidence="1 2">
    <name type="scientific">Streptomyces dysideae</name>
    <dbReference type="NCBI Taxonomy" id="909626"/>
    <lineage>
        <taxon>Bacteria</taxon>
        <taxon>Bacillati</taxon>
        <taxon>Actinomycetota</taxon>
        <taxon>Actinomycetes</taxon>
        <taxon>Kitasatosporales</taxon>
        <taxon>Streptomycetaceae</taxon>
        <taxon>Streptomyces</taxon>
    </lineage>
</organism>
<gene>
    <name evidence="1" type="ORF">AQJ91_14640</name>
</gene>
<accession>A0A124IF53</accession>
<sequence length="143" mass="15789">MSTPHTPRTPHTSPELTPFIKQWAVLLTSHKRDGTGVGTPVSLAVEGDHAYFRSPGNAGKVKRLRNNPEVELAPSTARGAPTGPEIHARARLLEHGSAEDRHAAQLLRRKHPFLQGVLVPLTHKAMRTGTKHYEVRPLEEKPE</sequence>
<dbReference type="SUPFAM" id="SSF50475">
    <property type="entry name" value="FMN-binding split barrel"/>
    <property type="match status" value="1"/>
</dbReference>
<name>A0A124IF53_9ACTN</name>
<protein>
    <submittedName>
        <fullName evidence="1">Pyridoxamine 5'-phosphate oxidase</fullName>
    </submittedName>
</protein>
<reference evidence="1 2" key="1">
    <citation type="submission" date="2015-10" db="EMBL/GenBank/DDBJ databases">
        <title>Draft genome sequence of Streptomyces sp. RV15, isolated from a marine sponge.</title>
        <authorList>
            <person name="Ruckert C."/>
            <person name="Abdelmohsen U.R."/>
            <person name="Winkler A."/>
            <person name="Hentschel U."/>
            <person name="Kalinowski J."/>
            <person name="Kampfer P."/>
            <person name="Glaeser S."/>
        </authorList>
    </citation>
    <scope>NUCLEOTIDE SEQUENCE [LARGE SCALE GENOMIC DNA]</scope>
    <source>
        <strain evidence="1 2">RV15</strain>
    </source>
</reference>
<dbReference type="AlphaFoldDB" id="A0A124IF53"/>
<evidence type="ECO:0000313" key="2">
    <source>
        <dbReference type="Proteomes" id="UP000053260"/>
    </source>
</evidence>
<dbReference type="NCBIfam" id="TIGR03666">
    <property type="entry name" value="Rv2061_F420"/>
    <property type="match status" value="1"/>
</dbReference>
<proteinExistence type="predicted"/>
<comment type="caution">
    <text evidence="1">The sequence shown here is derived from an EMBL/GenBank/DDBJ whole genome shotgun (WGS) entry which is preliminary data.</text>
</comment>
<dbReference type="STRING" id="909626.AQJ91_14640"/>
<dbReference type="EMBL" id="LMXB01000038">
    <property type="protein sequence ID" value="KUO20377.1"/>
    <property type="molecule type" value="Genomic_DNA"/>
</dbReference>